<keyword evidence="2" id="KW-1185">Reference proteome</keyword>
<proteinExistence type="predicted"/>
<sequence length="97" mass="11426">MKKVGCFTRNVVGLLTYLRRYLRHLAQVVEFMEGFLEGVTSIEWNSYDTTARYILLFAFYIYHKKQEHGSHSPSPSELKHADNSRREGRKSETKEKL</sequence>
<accession>A0A1I8A6T6</accession>
<evidence type="ECO:0000313" key="3">
    <source>
        <dbReference type="WBParaSite" id="L893_g33431.t1"/>
    </source>
</evidence>
<organism evidence="2 3">
    <name type="scientific">Steinernema glaseri</name>
    <dbReference type="NCBI Taxonomy" id="37863"/>
    <lineage>
        <taxon>Eukaryota</taxon>
        <taxon>Metazoa</taxon>
        <taxon>Ecdysozoa</taxon>
        <taxon>Nematoda</taxon>
        <taxon>Chromadorea</taxon>
        <taxon>Rhabditida</taxon>
        <taxon>Tylenchina</taxon>
        <taxon>Panagrolaimomorpha</taxon>
        <taxon>Strongyloidoidea</taxon>
        <taxon>Steinernematidae</taxon>
        <taxon>Steinernema</taxon>
    </lineage>
</organism>
<dbReference type="Proteomes" id="UP000095287">
    <property type="component" value="Unplaced"/>
</dbReference>
<name>A0A1I8A6T6_9BILA</name>
<feature type="region of interest" description="Disordered" evidence="1">
    <location>
        <begin position="67"/>
        <end position="97"/>
    </location>
</feature>
<dbReference type="AlphaFoldDB" id="A0A1I8A6T6"/>
<reference evidence="3" key="1">
    <citation type="submission" date="2016-11" db="UniProtKB">
        <authorList>
            <consortium name="WormBaseParasite"/>
        </authorList>
    </citation>
    <scope>IDENTIFICATION</scope>
</reference>
<dbReference type="WBParaSite" id="L893_g33431.t1">
    <property type="protein sequence ID" value="L893_g33431.t1"/>
    <property type="gene ID" value="L893_g33431"/>
</dbReference>
<protein>
    <submittedName>
        <fullName evidence="3">MRG domain-containing protein</fullName>
    </submittedName>
</protein>
<evidence type="ECO:0000313" key="2">
    <source>
        <dbReference type="Proteomes" id="UP000095287"/>
    </source>
</evidence>
<feature type="compositionally biased region" description="Basic and acidic residues" evidence="1">
    <location>
        <begin position="77"/>
        <end position="97"/>
    </location>
</feature>
<evidence type="ECO:0000256" key="1">
    <source>
        <dbReference type="SAM" id="MobiDB-lite"/>
    </source>
</evidence>